<dbReference type="OrthoDB" id="2627153at2"/>
<sequence>MLVKWITCWASDRAAFDQGQQAWAELQGVPGFRGQAGGWGTGTAQIFGFWSDPDRYRAFMERDHDRIAATQSGTFDQVRARVFDHRLDIGGGFPADLTAVALVRLAHCQVRPGRQDHFVRTQIEVWNPGMTAVSGMCGGVVAQSGDTEFLVLSAWRTPANHQHYLDEHFGALRDRAALTTDLAGITGDVITLEPAWTVSGRPVPEI</sequence>
<organism evidence="2 3">
    <name type="scientific">Actinoplanes lutulentus</name>
    <dbReference type="NCBI Taxonomy" id="1287878"/>
    <lineage>
        <taxon>Bacteria</taxon>
        <taxon>Bacillati</taxon>
        <taxon>Actinomycetota</taxon>
        <taxon>Actinomycetes</taxon>
        <taxon>Micromonosporales</taxon>
        <taxon>Micromonosporaceae</taxon>
        <taxon>Actinoplanes</taxon>
    </lineage>
</organism>
<proteinExistence type="predicted"/>
<dbReference type="Pfam" id="PF16291">
    <property type="entry name" value="DUF4937"/>
    <property type="match status" value="1"/>
</dbReference>
<dbReference type="RefSeq" id="WP_111652693.1">
    <property type="nucleotide sequence ID" value="NZ_JACHWI010000013.1"/>
</dbReference>
<gene>
    <name evidence="2" type="ORF">B0I29_11736</name>
</gene>
<feature type="domain" description="DUF4937" evidence="1">
    <location>
        <begin position="2"/>
        <end position="83"/>
    </location>
</feature>
<keyword evidence="3" id="KW-1185">Reference proteome</keyword>
<evidence type="ECO:0000313" key="2">
    <source>
        <dbReference type="EMBL" id="RAK29710.1"/>
    </source>
</evidence>
<protein>
    <submittedName>
        <fullName evidence="2">Uncharacterized protein DUF4937</fullName>
    </submittedName>
</protein>
<evidence type="ECO:0000313" key="3">
    <source>
        <dbReference type="Proteomes" id="UP000249341"/>
    </source>
</evidence>
<dbReference type="InterPro" id="IPR032555">
    <property type="entry name" value="DUF4937"/>
</dbReference>
<accession>A0A327Z4N9</accession>
<dbReference type="InterPro" id="IPR011008">
    <property type="entry name" value="Dimeric_a/b-barrel"/>
</dbReference>
<dbReference type="EMBL" id="QLMJ01000017">
    <property type="protein sequence ID" value="RAK29710.1"/>
    <property type="molecule type" value="Genomic_DNA"/>
</dbReference>
<dbReference type="AlphaFoldDB" id="A0A327Z4N9"/>
<name>A0A327Z4N9_9ACTN</name>
<comment type="caution">
    <text evidence="2">The sequence shown here is derived from an EMBL/GenBank/DDBJ whole genome shotgun (WGS) entry which is preliminary data.</text>
</comment>
<dbReference type="Proteomes" id="UP000249341">
    <property type="component" value="Unassembled WGS sequence"/>
</dbReference>
<reference evidence="2 3" key="1">
    <citation type="submission" date="2018-06" db="EMBL/GenBank/DDBJ databases">
        <title>Genomic Encyclopedia of Type Strains, Phase III (KMG-III): the genomes of soil and plant-associated and newly described type strains.</title>
        <authorList>
            <person name="Whitman W."/>
        </authorList>
    </citation>
    <scope>NUCLEOTIDE SEQUENCE [LARGE SCALE GENOMIC DNA]</scope>
    <source>
        <strain evidence="2 3">CGMCC 4.7090</strain>
    </source>
</reference>
<evidence type="ECO:0000259" key="1">
    <source>
        <dbReference type="Pfam" id="PF16291"/>
    </source>
</evidence>
<dbReference type="SUPFAM" id="SSF54909">
    <property type="entry name" value="Dimeric alpha+beta barrel"/>
    <property type="match status" value="1"/>
</dbReference>